<accession>A0A2D2W4Y8</accession>
<dbReference type="Proteomes" id="UP000240586">
    <property type="component" value="Segment"/>
</dbReference>
<evidence type="ECO:0000313" key="1">
    <source>
        <dbReference type="EMBL" id="ATS93163.1"/>
    </source>
</evidence>
<reference evidence="1 2" key="1">
    <citation type="submission" date="2017-09" db="EMBL/GenBank/DDBJ databases">
        <authorList>
            <person name="Choi Z."/>
            <person name="Grubb S."/>
            <person name="Kuchan S."/>
            <person name="Pennathur K."/>
            <person name="Roskowski K."/>
            <person name="Garlena R.A."/>
            <person name="Russell D.A."/>
            <person name="Pope W.H."/>
            <person name="Jacobs-Sera D."/>
            <person name="Hatfull G.F."/>
        </authorList>
    </citation>
    <scope>NUCLEOTIDE SEQUENCE [LARGE SCALE GENOMIC DNA]</scope>
</reference>
<organism evidence="1 2">
    <name type="scientific">Gordonia phage Patio</name>
    <dbReference type="NCBI Taxonomy" id="2041515"/>
    <lineage>
        <taxon>Viruses</taxon>
        <taxon>Duplodnaviria</taxon>
        <taxon>Heunggongvirae</taxon>
        <taxon>Uroviricota</taxon>
        <taxon>Caudoviricetes</taxon>
        <taxon>Zierdtviridae</taxon>
        <taxon>Emilbogenvirinae</taxon>
        <taxon>Skysandvirus</taxon>
        <taxon>Skysandvirus patio</taxon>
    </lineage>
</organism>
<proteinExistence type="predicted"/>
<evidence type="ECO:0000313" key="2">
    <source>
        <dbReference type="Proteomes" id="UP000240586"/>
    </source>
</evidence>
<gene>
    <name evidence="1" type="ORF">SEA_PATIO_82</name>
</gene>
<keyword evidence="2" id="KW-1185">Reference proteome</keyword>
<name>A0A2D2W4Y8_9CAUD</name>
<protein>
    <submittedName>
        <fullName evidence="1">Uncharacterized protein</fullName>
    </submittedName>
</protein>
<sequence>MSAPTITERVQTGPLDVAIVGPAVDGRAVGATAAGYAWTVIADDDHTGSPRVRVTCHGRRSSLIFERWQYPRADLFAAVGRAAVVTLTGARRADLEAITHTDGAGYVGRTPITDDMRPYGAEYTRMYTVTDLI</sequence>
<dbReference type="EMBL" id="MF919542">
    <property type="protein sequence ID" value="ATS93163.1"/>
    <property type="molecule type" value="Genomic_DNA"/>
</dbReference>